<reference evidence="2 3" key="1">
    <citation type="submission" date="2019-04" db="EMBL/GenBank/DDBJ databases">
        <title>An improved genome assembly and genetic linkage map for asparagus bean, Vigna unguiculata ssp. sesquipedialis.</title>
        <authorList>
            <person name="Xia Q."/>
            <person name="Zhang R."/>
            <person name="Dong Y."/>
        </authorList>
    </citation>
    <scope>NUCLEOTIDE SEQUENCE [LARGE SCALE GENOMIC DNA]</scope>
    <source>
        <tissue evidence="2">Leaf</tissue>
    </source>
</reference>
<organism evidence="2 3">
    <name type="scientific">Vigna unguiculata</name>
    <name type="common">Cowpea</name>
    <dbReference type="NCBI Taxonomy" id="3917"/>
    <lineage>
        <taxon>Eukaryota</taxon>
        <taxon>Viridiplantae</taxon>
        <taxon>Streptophyta</taxon>
        <taxon>Embryophyta</taxon>
        <taxon>Tracheophyta</taxon>
        <taxon>Spermatophyta</taxon>
        <taxon>Magnoliopsida</taxon>
        <taxon>eudicotyledons</taxon>
        <taxon>Gunneridae</taxon>
        <taxon>Pentapetalae</taxon>
        <taxon>rosids</taxon>
        <taxon>fabids</taxon>
        <taxon>Fabales</taxon>
        <taxon>Fabaceae</taxon>
        <taxon>Papilionoideae</taxon>
        <taxon>50 kb inversion clade</taxon>
        <taxon>NPAAA clade</taxon>
        <taxon>indigoferoid/millettioid clade</taxon>
        <taxon>Phaseoleae</taxon>
        <taxon>Vigna</taxon>
    </lineage>
</organism>
<keyword evidence="3" id="KW-1185">Reference proteome</keyword>
<evidence type="ECO:0000313" key="2">
    <source>
        <dbReference type="EMBL" id="QCD83002.1"/>
    </source>
</evidence>
<proteinExistence type="predicted"/>
<evidence type="ECO:0000313" key="3">
    <source>
        <dbReference type="Proteomes" id="UP000501690"/>
    </source>
</evidence>
<dbReference type="AlphaFoldDB" id="A0A4D6L3B1"/>
<evidence type="ECO:0000256" key="1">
    <source>
        <dbReference type="SAM" id="Coils"/>
    </source>
</evidence>
<protein>
    <submittedName>
        <fullName evidence="2">Uncharacterized protein</fullName>
    </submittedName>
</protein>
<dbReference type="Proteomes" id="UP000501690">
    <property type="component" value="Linkage Group LG2"/>
</dbReference>
<accession>A0A4D6L3B1</accession>
<feature type="coiled-coil region" evidence="1">
    <location>
        <begin position="22"/>
        <end position="56"/>
    </location>
</feature>
<name>A0A4D6L3B1_VIGUN</name>
<dbReference type="EMBL" id="CP039346">
    <property type="protein sequence ID" value="QCD83002.1"/>
    <property type="molecule type" value="Genomic_DNA"/>
</dbReference>
<keyword evidence="1" id="KW-0175">Coiled coil</keyword>
<gene>
    <name evidence="2" type="ORF">DEO72_LG2g3344</name>
</gene>
<sequence>MQALEDKKKQLATWKVRCLDSKKKAKEKAKDLEVDVEEWKEKYKRIEIELKDLKKYVVSDT</sequence>